<feature type="region of interest" description="Disordered" evidence="3">
    <location>
        <begin position="397"/>
        <end position="424"/>
    </location>
</feature>
<feature type="compositionally biased region" description="Low complexity" evidence="3">
    <location>
        <begin position="1107"/>
        <end position="1118"/>
    </location>
</feature>
<keyword evidence="1" id="KW-0677">Repeat</keyword>
<feature type="compositionally biased region" description="Polar residues" evidence="3">
    <location>
        <begin position="196"/>
        <end position="205"/>
    </location>
</feature>
<feature type="region of interest" description="Disordered" evidence="3">
    <location>
        <begin position="196"/>
        <end position="237"/>
    </location>
</feature>
<feature type="region of interest" description="Disordered" evidence="3">
    <location>
        <begin position="1379"/>
        <end position="1435"/>
    </location>
</feature>
<dbReference type="PANTHER" id="PTHR44324:SF4">
    <property type="entry name" value="WD40 REPEAT DOMAIN 95"/>
    <property type="match status" value="1"/>
</dbReference>
<dbReference type="InterPro" id="IPR015943">
    <property type="entry name" value="WD40/YVTN_repeat-like_dom_sf"/>
</dbReference>
<evidence type="ECO:0000256" key="2">
    <source>
        <dbReference type="PROSITE-ProRule" id="PRU00221"/>
    </source>
</evidence>
<feature type="region of interest" description="Disordered" evidence="3">
    <location>
        <begin position="1177"/>
        <end position="1244"/>
    </location>
</feature>
<feature type="region of interest" description="Disordered" evidence="3">
    <location>
        <begin position="820"/>
        <end position="846"/>
    </location>
</feature>
<sequence>MLGDTTLSLKQPSRKSNVRFSNVLDNSGNSDCGDTSGLDFFSNHNNNSRRSVVASNNKSVAASGTAELEFLNAKDSIQGESRSRLIREIQRIWSTPKGRRPGLFAKEQYQSFQELKIFVETLLSALYSSAAEPSEADRISWQELQGYLTDSAIAYNTQLSLRDVPIFVEEATATVNGSVTFVGTVLCDQGVRIGANSATSESSVRPTDAGEGLSISPAATARDHTVTPPPTDLSSIANTPQSATVVAPKPSAAASGPVAMLSRMVLTVQQGVSNPSLLVMPPGIVHPYNPRTTTLPSPSMTIKAIEYLEHVMCFVCCSDRAVHFYDFRYGANLGNEITSFSLDALSDSPACMLWLPDHNRIVVGGISGYMWKIAPPSWSAAKREWRAPVLYHCSPSTSSSSFVPPSNNGALAPESANSQPAVNSGSATTPLFQDTVHIIRRAFHPSLLFVATRSSIALLDIVRHVVKLSHHAHNDGIHHIAGLVFNQATQYLLCTGETLQIFVWLSPNLPRSPVKMQDMIAPHSGHIIGLETHPTAPIVVSMDFHGAVKIWDLDSMACSQNIFLQMPRVLDVNRLHLSFYGKCICTVVHNKITLFKVDEETVDSAPSAVLAHPKGGSFVFPVNRDLVQLSSAEGKKEIHHQNISDVETIQAHFAGSATIVLLSSLGAVTMHSISSGKLISSYGRKQLKAEGVDLVYCHDYRRVVVPTASPIVWFLPTEFSSAVEPPPTPAHGRNSPESPQHNHLHHPNSPMLLKKASVDAALNTKKPFHLTLDPQDGAGSCVAMGRHEKQIFYCVGTVENSVNVFALSTTLPRTVKLVHRIPPPPTTPPAATAGGGGGGIAVDDSTGNNNLEPDVVTSLILSLRSLVVCDSAGILRTYRPGSWTYLMRVHLWELVLSAGRDVGSITQEERAGYYALSTDYDVAPKVQCSAHYKLDSVIVVGDSLGRIIFIDVTRSSSLTLLHWWQAHNDGGGVNRIAVEKETIATVGDHAALYVWTSSGAYLGNVWGRYSTCISVPADQTLPEWLDEELLIGEGSVLLRRQSSRQNRNIGSSSSLMRVARTVSIVERVARLSKLRLVGFDQRSSTSTTLAGTQLLTASTDQAAAGTSSSTPSMSLSRSLNFSDDGTAGFNSLQQSRRAQISRKSQGLLDHQLPSVSFAQSIGSAAGFDEDVEFQTSFDASRRSSVAPTITKNNSGGVPRVLATSPPTSNLCVPMPTASDLLDVITPRSGDDDESDGDDQEGQRPPFLFKVATSAGLTKPENTHPPSLSTTTNASALPLPVIGAHHHAGGEASSSLTSSPHDQSTSLSTTMTLLTHLRPLAWKANDVAALDAAFRDTLGQQRIFSCASQVLGLPNTMRRTMMLPLREASAHPAEVGNMLLSDGGPQQQPAKKPRKSTMASVATTMSESKPRLTITLQRSGNIVTSPQRRRSHSSLN</sequence>
<feature type="compositionally biased region" description="Polar residues" evidence="3">
    <location>
        <begin position="415"/>
        <end position="424"/>
    </location>
</feature>
<feature type="region of interest" description="Disordered" evidence="3">
    <location>
        <begin position="1284"/>
        <end position="1306"/>
    </location>
</feature>
<feature type="region of interest" description="Disordered" evidence="3">
    <location>
        <begin position="1100"/>
        <end position="1119"/>
    </location>
</feature>
<dbReference type="InterPro" id="IPR036322">
    <property type="entry name" value="WD40_repeat_dom_sf"/>
</dbReference>
<evidence type="ECO:0000256" key="3">
    <source>
        <dbReference type="SAM" id="MobiDB-lite"/>
    </source>
</evidence>
<reference evidence="5" key="1">
    <citation type="submission" date="2015-09" db="EMBL/GenBank/DDBJ databases">
        <authorList>
            <consortium name="Pathogen Informatics"/>
        </authorList>
    </citation>
    <scope>NUCLEOTIDE SEQUENCE [LARGE SCALE GENOMIC DNA]</scope>
    <source>
        <strain evidence="5">Lake Konstanz</strain>
    </source>
</reference>
<dbReference type="Gene3D" id="2.130.10.10">
    <property type="entry name" value="YVTN repeat-like/Quinoprotein amine dehydrogenase"/>
    <property type="match status" value="1"/>
</dbReference>
<dbReference type="InterPro" id="IPR051242">
    <property type="entry name" value="WD-EF-hand_domain"/>
</dbReference>
<feature type="compositionally biased region" description="Polar residues" evidence="3">
    <location>
        <begin position="1291"/>
        <end position="1302"/>
    </location>
</feature>
<feature type="repeat" description="WD" evidence="2">
    <location>
        <begin position="520"/>
        <end position="561"/>
    </location>
</feature>
<organism evidence="4 5">
    <name type="scientific">Bodo saltans</name>
    <name type="common">Flagellated protozoan</name>
    <dbReference type="NCBI Taxonomy" id="75058"/>
    <lineage>
        <taxon>Eukaryota</taxon>
        <taxon>Discoba</taxon>
        <taxon>Euglenozoa</taxon>
        <taxon>Kinetoplastea</taxon>
        <taxon>Metakinetoplastina</taxon>
        <taxon>Eubodonida</taxon>
        <taxon>Bodonidae</taxon>
        <taxon>Bodo</taxon>
    </lineage>
</organism>
<keyword evidence="2" id="KW-0853">WD repeat</keyword>
<gene>
    <name evidence="4" type="ORF">BSAL_45985</name>
</gene>
<dbReference type="EMBL" id="CYKH01002217">
    <property type="protein sequence ID" value="CUG93998.1"/>
    <property type="molecule type" value="Genomic_DNA"/>
</dbReference>
<accession>A0A0S4JR71</accession>
<keyword evidence="5" id="KW-1185">Reference proteome</keyword>
<dbReference type="SMART" id="SM00320">
    <property type="entry name" value="WD40"/>
    <property type="match status" value="5"/>
</dbReference>
<protein>
    <submittedName>
        <fullName evidence="4">Uncharacterized protein</fullName>
    </submittedName>
</protein>
<feature type="region of interest" description="Disordered" evidence="3">
    <location>
        <begin position="724"/>
        <end position="749"/>
    </location>
</feature>
<dbReference type="InterPro" id="IPR001680">
    <property type="entry name" value="WD40_rpt"/>
</dbReference>
<feature type="compositionally biased region" description="Low complexity" evidence="3">
    <location>
        <begin position="397"/>
        <end position="406"/>
    </location>
</feature>
<feature type="compositionally biased region" description="Basic residues" evidence="3">
    <location>
        <begin position="1426"/>
        <end position="1435"/>
    </location>
</feature>
<feature type="compositionally biased region" description="Polar residues" evidence="3">
    <location>
        <begin position="1413"/>
        <end position="1425"/>
    </location>
</feature>
<dbReference type="VEuPathDB" id="TriTrypDB:BSAL_45985"/>
<feature type="compositionally biased region" description="Acidic residues" evidence="3">
    <location>
        <begin position="1230"/>
        <end position="1239"/>
    </location>
</feature>
<name>A0A0S4JR71_BODSA</name>
<dbReference type="PROSITE" id="PS50082">
    <property type="entry name" value="WD_REPEATS_2"/>
    <property type="match status" value="1"/>
</dbReference>
<evidence type="ECO:0000313" key="4">
    <source>
        <dbReference type="EMBL" id="CUG93998.1"/>
    </source>
</evidence>
<dbReference type="SUPFAM" id="SSF50978">
    <property type="entry name" value="WD40 repeat-like"/>
    <property type="match status" value="2"/>
</dbReference>
<dbReference type="PANTHER" id="PTHR44324">
    <property type="entry name" value="WD40 REPEAT DOMAIN 95"/>
    <property type="match status" value="1"/>
</dbReference>
<proteinExistence type="predicted"/>
<feature type="compositionally biased region" description="Polar residues" evidence="3">
    <location>
        <begin position="1396"/>
        <end position="1406"/>
    </location>
</feature>
<evidence type="ECO:0000256" key="1">
    <source>
        <dbReference type="ARBA" id="ARBA00022737"/>
    </source>
</evidence>
<dbReference type="Proteomes" id="UP000051952">
    <property type="component" value="Unassembled WGS sequence"/>
</dbReference>
<feature type="compositionally biased region" description="Polar residues" evidence="3">
    <location>
        <begin position="1177"/>
        <end position="1195"/>
    </location>
</feature>
<evidence type="ECO:0000313" key="5">
    <source>
        <dbReference type="Proteomes" id="UP000051952"/>
    </source>
</evidence>